<evidence type="ECO:0000256" key="3">
    <source>
        <dbReference type="ARBA" id="ARBA00022827"/>
    </source>
</evidence>
<keyword evidence="4" id="KW-0560">Oxidoreductase</keyword>
<dbReference type="InterPro" id="IPR036188">
    <property type="entry name" value="FAD/NAD-bd_sf"/>
</dbReference>
<dbReference type="Pfam" id="PF01494">
    <property type="entry name" value="FAD_binding_3"/>
    <property type="match status" value="2"/>
</dbReference>
<dbReference type="GeneID" id="36583611"/>
<keyword evidence="7" id="KW-1185">Reference proteome</keyword>
<dbReference type="Proteomes" id="UP000235371">
    <property type="component" value="Unassembled WGS sequence"/>
</dbReference>
<dbReference type="GO" id="GO:0071949">
    <property type="term" value="F:FAD binding"/>
    <property type="evidence" value="ECO:0007669"/>
    <property type="project" value="InterPro"/>
</dbReference>
<evidence type="ECO:0000256" key="2">
    <source>
        <dbReference type="ARBA" id="ARBA00022630"/>
    </source>
</evidence>
<evidence type="ECO:0000256" key="4">
    <source>
        <dbReference type="ARBA" id="ARBA00023002"/>
    </source>
</evidence>
<dbReference type="Gene3D" id="3.50.50.60">
    <property type="entry name" value="FAD/NAD(P)-binding domain"/>
    <property type="match status" value="1"/>
</dbReference>
<proteinExistence type="inferred from homology"/>
<evidence type="ECO:0000259" key="5">
    <source>
        <dbReference type="Pfam" id="PF01494"/>
    </source>
</evidence>
<dbReference type="RefSeq" id="XP_024731913.1">
    <property type="nucleotide sequence ID" value="XM_024875531.1"/>
</dbReference>
<dbReference type="AlphaFoldDB" id="A0A2J6SW66"/>
<dbReference type="SUPFAM" id="SSF51905">
    <property type="entry name" value="FAD/NAD(P)-binding domain"/>
    <property type="match status" value="1"/>
</dbReference>
<evidence type="ECO:0000313" key="7">
    <source>
        <dbReference type="Proteomes" id="UP000235371"/>
    </source>
</evidence>
<dbReference type="PANTHER" id="PTHR47356">
    <property type="entry name" value="FAD-DEPENDENT MONOOXYGENASE ASQG-RELATED"/>
    <property type="match status" value="1"/>
</dbReference>
<keyword evidence="3" id="KW-0274">FAD</keyword>
<dbReference type="STRING" id="1095630.A0A2J6SW66"/>
<feature type="domain" description="FAD-binding" evidence="5">
    <location>
        <begin position="8"/>
        <end position="173"/>
    </location>
</feature>
<sequence length="537" mass="60865">MAAQRIPCKVIIVGGSIAGLSLANMLERFGIEFVVLEAYKEIAPQVGASIAIYPHFARILDQIGCWVRNLVDKTVNHGFYRNEEGECIFDFRGLADGLERRHGYPVIFIERQMLLKALYENLQSKEKVFLEKRFVQMEHKEDGVRVTMQDGSSYEGDILIGADGMHSSVRKSMHKFGKSVSPKSFDHDEYSKVPCTYKCIFGMSYPTKGIEGGTNHIVMGEGHSYLILTGPGKTYWFLQVKNSETTYGKGVPNYTVEDERRLAESHFEDRLNEYDTFGDLYRNKIISRLTPLHEYQWKRWYFGRVMTIGDASHKLHPISGNGGAAAIEDAAVLVNALLSKLGQSPGHLSTNDFQDIFSKAQHDQENRTAHLIDHATKMQDFDAMESIFAPLIVRFVIPNLTDDAALAIVGANTVQGQRIKYLPVPKRDRYVPYEDELPVKPLNIYHIDKLFSMNLHALLFYLAYSSSSFSQHLTRSLSVMILDPYLNIIAEYFVPTIRESGDHHENSSYSTLSSILLILMWNIEGHRRGNMASLGSW</sequence>
<dbReference type="InterPro" id="IPR002938">
    <property type="entry name" value="FAD-bd"/>
</dbReference>
<dbReference type="PANTHER" id="PTHR47356:SF2">
    <property type="entry name" value="FAD-BINDING DOMAIN-CONTAINING PROTEIN-RELATED"/>
    <property type="match status" value="1"/>
</dbReference>
<accession>A0A2J6SW66</accession>
<dbReference type="EMBL" id="KZ613856">
    <property type="protein sequence ID" value="PMD55009.1"/>
    <property type="molecule type" value="Genomic_DNA"/>
</dbReference>
<keyword evidence="2" id="KW-0285">Flavoprotein</keyword>
<dbReference type="PRINTS" id="PR00420">
    <property type="entry name" value="RNGMNOXGNASE"/>
</dbReference>
<dbReference type="GO" id="GO:0004497">
    <property type="term" value="F:monooxygenase activity"/>
    <property type="evidence" value="ECO:0007669"/>
    <property type="project" value="InterPro"/>
</dbReference>
<name>A0A2J6SW66_9HELO</name>
<dbReference type="InterPro" id="IPR050562">
    <property type="entry name" value="FAD_mOase_fung"/>
</dbReference>
<gene>
    <name evidence="6" type="ORF">K444DRAFT_538371</name>
</gene>
<protein>
    <submittedName>
        <fullName evidence="6">FAD/NAD(P)-binding domain-containing protein</fullName>
    </submittedName>
</protein>
<evidence type="ECO:0000256" key="1">
    <source>
        <dbReference type="ARBA" id="ARBA00007992"/>
    </source>
</evidence>
<comment type="similarity">
    <text evidence="1">Belongs to the paxM FAD-dependent monooxygenase family.</text>
</comment>
<dbReference type="InParanoid" id="A0A2J6SW66"/>
<evidence type="ECO:0000313" key="6">
    <source>
        <dbReference type="EMBL" id="PMD55009.1"/>
    </source>
</evidence>
<organism evidence="6 7">
    <name type="scientific">Hyaloscypha bicolor E</name>
    <dbReference type="NCBI Taxonomy" id="1095630"/>
    <lineage>
        <taxon>Eukaryota</taxon>
        <taxon>Fungi</taxon>
        <taxon>Dikarya</taxon>
        <taxon>Ascomycota</taxon>
        <taxon>Pezizomycotina</taxon>
        <taxon>Leotiomycetes</taxon>
        <taxon>Helotiales</taxon>
        <taxon>Hyaloscyphaceae</taxon>
        <taxon>Hyaloscypha</taxon>
        <taxon>Hyaloscypha bicolor</taxon>
    </lineage>
</organism>
<reference evidence="6 7" key="1">
    <citation type="submission" date="2016-04" db="EMBL/GenBank/DDBJ databases">
        <title>A degradative enzymes factory behind the ericoid mycorrhizal symbiosis.</title>
        <authorList>
            <consortium name="DOE Joint Genome Institute"/>
            <person name="Martino E."/>
            <person name="Morin E."/>
            <person name="Grelet G."/>
            <person name="Kuo A."/>
            <person name="Kohler A."/>
            <person name="Daghino S."/>
            <person name="Barry K."/>
            <person name="Choi C."/>
            <person name="Cichocki N."/>
            <person name="Clum A."/>
            <person name="Copeland A."/>
            <person name="Hainaut M."/>
            <person name="Haridas S."/>
            <person name="Labutti K."/>
            <person name="Lindquist E."/>
            <person name="Lipzen A."/>
            <person name="Khouja H.-R."/>
            <person name="Murat C."/>
            <person name="Ohm R."/>
            <person name="Olson A."/>
            <person name="Spatafora J."/>
            <person name="Veneault-Fourrey C."/>
            <person name="Henrissat B."/>
            <person name="Grigoriev I."/>
            <person name="Martin F."/>
            <person name="Perotto S."/>
        </authorList>
    </citation>
    <scope>NUCLEOTIDE SEQUENCE [LARGE SCALE GENOMIC DNA]</scope>
    <source>
        <strain evidence="6 7">E</strain>
    </source>
</reference>
<dbReference type="OrthoDB" id="10029326at2759"/>
<feature type="domain" description="FAD-binding" evidence="5">
    <location>
        <begin position="290"/>
        <end position="341"/>
    </location>
</feature>